<reference evidence="2 3" key="1">
    <citation type="journal article" date="2011" name="Science">
        <title>Comparative functional genomics of the fission yeasts.</title>
        <authorList>
            <person name="Rhind N."/>
            <person name="Chen Z."/>
            <person name="Yassour M."/>
            <person name="Thompson D.A."/>
            <person name="Haas B.J."/>
            <person name="Habib N."/>
            <person name="Wapinski I."/>
            <person name="Roy S."/>
            <person name="Lin M.F."/>
            <person name="Heiman D.I."/>
            <person name="Young S.K."/>
            <person name="Furuya K."/>
            <person name="Guo Y."/>
            <person name="Pidoux A."/>
            <person name="Chen H.M."/>
            <person name="Robbertse B."/>
            <person name="Goldberg J.M."/>
            <person name="Aoki K."/>
            <person name="Bayne E.H."/>
            <person name="Berlin A.M."/>
            <person name="Desjardins C.A."/>
            <person name="Dobbs E."/>
            <person name="Dukaj L."/>
            <person name="Fan L."/>
            <person name="FitzGerald M.G."/>
            <person name="French C."/>
            <person name="Gujja S."/>
            <person name="Hansen K."/>
            <person name="Keifenheim D."/>
            <person name="Levin J.Z."/>
            <person name="Mosher R.A."/>
            <person name="Mueller C.A."/>
            <person name="Pfiffner J."/>
            <person name="Priest M."/>
            <person name="Russ C."/>
            <person name="Smialowska A."/>
            <person name="Swoboda P."/>
            <person name="Sykes S.M."/>
            <person name="Vaughn M."/>
            <person name="Vengrova S."/>
            <person name="Yoder R."/>
            <person name="Zeng Q."/>
            <person name="Allshire R."/>
            <person name="Baulcombe D."/>
            <person name="Birren B.W."/>
            <person name="Brown W."/>
            <person name="Ekwall K."/>
            <person name="Kellis M."/>
            <person name="Leatherwood J."/>
            <person name="Levin H."/>
            <person name="Margalit H."/>
            <person name="Martienssen R."/>
            <person name="Nieduszynski C.A."/>
            <person name="Spatafora J.W."/>
            <person name="Friedman N."/>
            <person name="Dalgaard J.Z."/>
            <person name="Baumann P."/>
            <person name="Niki H."/>
            <person name="Regev A."/>
            <person name="Nusbaum C."/>
        </authorList>
    </citation>
    <scope>NUCLEOTIDE SEQUENCE [LARGE SCALE GENOMIC DNA]</scope>
    <source>
        <strain evidence="3">yFS286</strain>
    </source>
</reference>
<dbReference type="InterPro" id="IPR050466">
    <property type="entry name" value="Carboxylest/Gibb_receptor"/>
</dbReference>
<dbReference type="EMBL" id="KE503208">
    <property type="protein sequence ID" value="EPX71702.1"/>
    <property type="molecule type" value="Genomic_DNA"/>
</dbReference>
<dbReference type="GO" id="GO:0016787">
    <property type="term" value="F:hydrolase activity"/>
    <property type="evidence" value="ECO:0007669"/>
    <property type="project" value="InterPro"/>
</dbReference>
<dbReference type="HOGENOM" id="CLU_2442126_0_0_1"/>
<dbReference type="VEuPathDB" id="FungiDB:SOCG_01916"/>
<evidence type="ECO:0000313" key="3">
    <source>
        <dbReference type="Proteomes" id="UP000016088"/>
    </source>
</evidence>
<evidence type="ECO:0000259" key="1">
    <source>
        <dbReference type="Pfam" id="PF07859"/>
    </source>
</evidence>
<dbReference type="SUPFAM" id="SSF53474">
    <property type="entry name" value="alpha/beta-Hydrolases"/>
    <property type="match status" value="1"/>
</dbReference>
<evidence type="ECO:0000313" key="2">
    <source>
        <dbReference type="EMBL" id="EPX71702.1"/>
    </source>
</evidence>
<dbReference type="eggNOG" id="KOG1515">
    <property type="taxonomic scope" value="Eukaryota"/>
</dbReference>
<protein>
    <submittedName>
        <fullName evidence="2">Carboxylesterase</fullName>
    </submittedName>
</protein>
<dbReference type="Pfam" id="PF07859">
    <property type="entry name" value="Abhydrolase_3"/>
    <property type="match status" value="1"/>
</dbReference>
<dbReference type="OrthoDB" id="408631at2759"/>
<dbReference type="RefSeq" id="XP_013020322.1">
    <property type="nucleotide sequence ID" value="XM_013164868.1"/>
</dbReference>
<gene>
    <name evidence="2" type="ORF">SOCG_01916</name>
</gene>
<dbReference type="GeneID" id="25030895"/>
<name>S9PUP2_SCHOY</name>
<organism evidence="2 3">
    <name type="scientific">Schizosaccharomyces octosporus (strain yFS286)</name>
    <name type="common">Fission yeast</name>
    <name type="synonym">Octosporomyces octosporus</name>
    <dbReference type="NCBI Taxonomy" id="483514"/>
    <lineage>
        <taxon>Eukaryota</taxon>
        <taxon>Fungi</taxon>
        <taxon>Dikarya</taxon>
        <taxon>Ascomycota</taxon>
        <taxon>Taphrinomycotina</taxon>
        <taxon>Schizosaccharomycetes</taxon>
        <taxon>Schizosaccharomycetales</taxon>
        <taxon>Schizosaccharomycetaceae</taxon>
        <taxon>Schizosaccharomyces</taxon>
    </lineage>
</organism>
<keyword evidence="3" id="KW-1185">Reference proteome</keyword>
<dbReference type="AlphaFoldDB" id="S9PUP2"/>
<dbReference type="Proteomes" id="UP000016088">
    <property type="component" value="Unassembled WGS sequence"/>
</dbReference>
<proteinExistence type="predicted"/>
<dbReference type="InterPro" id="IPR013094">
    <property type="entry name" value="AB_hydrolase_3"/>
</dbReference>
<dbReference type="PANTHER" id="PTHR23024">
    <property type="entry name" value="ARYLACETAMIDE DEACETYLASE"/>
    <property type="match status" value="1"/>
</dbReference>
<accession>S9PUP2</accession>
<dbReference type="PANTHER" id="PTHR23024:SF557">
    <property type="entry name" value="AB HYDROLASE SUPERFAMILY PROTEIN C1039.03"/>
    <property type="match status" value="1"/>
</dbReference>
<sequence>MCEQANCVVVSVDYRIGPKTPFPACIDDGWESLLYCYENADAIGINIKKLAIGGSSPGGNISSILCHKIGSISSYFSTSCSPTLDRPCLR</sequence>
<dbReference type="InterPro" id="IPR029058">
    <property type="entry name" value="AB_hydrolase_fold"/>
</dbReference>
<feature type="domain" description="Alpha/beta hydrolase fold-3" evidence="1">
    <location>
        <begin position="1"/>
        <end position="70"/>
    </location>
</feature>
<dbReference type="Gene3D" id="3.40.50.1820">
    <property type="entry name" value="alpha/beta hydrolase"/>
    <property type="match status" value="1"/>
</dbReference>